<sequence>MSADIDGSAPDPVSPAVDWPTFFAEHDLHGSGIGQVVMWLDGLGKASSEAHAETLVTDAVSNGELVANNTGYYPAGAAPTEPTSASSDQSDVSSKPESPEYDTDTEAVDPPDAQPGTPAVSEPATELVSSIESMDSSDLDGETVLGLLGECASVIEQQARELEQKDEQIAALESEVEAMTALNEAVGRRAKRNNHAVFQLQVRELQSGATLPADQVDVDALRDDLGLDVEFVGEDEQYVRLDDPEAVGDGKNRGAEMPDSDELCQAEQWRQMYRRSFITQDDLTNSEYRAMRLWDDLAKLAVDGGTYHFVTSAKAKAALVDGGAGPLAGMTPDSKNTATNRTMKALANDHAAGVVETVKRDGSLRLRFDLEELKDAQKPLYQSAESDTGDVLVGT</sequence>
<evidence type="ECO:0000313" key="4">
    <source>
        <dbReference type="Proteomes" id="UP000184357"/>
    </source>
</evidence>
<reference evidence="3 4" key="1">
    <citation type="submission" date="2016-11" db="EMBL/GenBank/DDBJ databases">
        <authorList>
            <person name="Jaros S."/>
            <person name="Januszkiewicz K."/>
            <person name="Wedrychowicz H."/>
        </authorList>
    </citation>
    <scope>NUCLEOTIDE SEQUENCE [LARGE SCALE GENOMIC DNA]</scope>
    <source>
        <strain evidence="3 4">DSM 9297</strain>
    </source>
</reference>
<keyword evidence="4" id="KW-1185">Reference proteome</keyword>
<evidence type="ECO:0000313" key="3">
    <source>
        <dbReference type="EMBL" id="SHH66078.1"/>
    </source>
</evidence>
<dbReference type="RefSeq" id="WP_143165468.1">
    <property type="nucleotide sequence ID" value="NZ_FQWV01000012.1"/>
</dbReference>
<feature type="coiled-coil region" evidence="1">
    <location>
        <begin position="155"/>
        <end position="182"/>
    </location>
</feature>
<gene>
    <name evidence="3" type="ORF">SAMN05443636_3124</name>
</gene>
<feature type="compositionally biased region" description="Low complexity" evidence="2">
    <location>
        <begin position="84"/>
        <end position="96"/>
    </location>
</feature>
<keyword evidence="1" id="KW-0175">Coiled coil</keyword>
<dbReference type="AlphaFoldDB" id="A0A1M5UTD0"/>
<dbReference type="EMBL" id="FQWV01000012">
    <property type="protein sequence ID" value="SHH66078.1"/>
    <property type="molecule type" value="Genomic_DNA"/>
</dbReference>
<dbReference type="STRING" id="43928.SAMN05443636_3124"/>
<organism evidence="3 4">
    <name type="scientific">Halobaculum gomorrense</name>
    <dbReference type="NCBI Taxonomy" id="43928"/>
    <lineage>
        <taxon>Archaea</taxon>
        <taxon>Methanobacteriati</taxon>
        <taxon>Methanobacteriota</taxon>
        <taxon>Stenosarchaea group</taxon>
        <taxon>Halobacteria</taxon>
        <taxon>Halobacteriales</taxon>
        <taxon>Haloferacaceae</taxon>
        <taxon>Halobaculum</taxon>
    </lineage>
</organism>
<feature type="region of interest" description="Disordered" evidence="2">
    <location>
        <begin position="71"/>
        <end position="125"/>
    </location>
</feature>
<name>A0A1M5UTD0_9EURY</name>
<feature type="compositionally biased region" description="Acidic residues" evidence="2">
    <location>
        <begin position="99"/>
        <end position="109"/>
    </location>
</feature>
<accession>A0A1M5UTD0</accession>
<evidence type="ECO:0000256" key="1">
    <source>
        <dbReference type="SAM" id="Coils"/>
    </source>
</evidence>
<dbReference type="Proteomes" id="UP000184357">
    <property type="component" value="Unassembled WGS sequence"/>
</dbReference>
<protein>
    <submittedName>
        <fullName evidence="3">Uncharacterized protein</fullName>
    </submittedName>
</protein>
<evidence type="ECO:0000256" key="2">
    <source>
        <dbReference type="SAM" id="MobiDB-lite"/>
    </source>
</evidence>
<proteinExistence type="predicted"/>